<dbReference type="PANTHER" id="PTHR46754">
    <property type="entry name" value="MKI67 FHA DOMAIN-INTERACTING NUCLEOLAR PHOSPHOPROTEIN"/>
    <property type="match status" value="1"/>
</dbReference>
<evidence type="ECO:0000256" key="3">
    <source>
        <dbReference type="ARBA" id="ARBA00023242"/>
    </source>
</evidence>
<protein>
    <submittedName>
        <fullName evidence="7">MKI67 FHA domain-interacting nucleolar phosphoprotein-like</fullName>
    </submittedName>
</protein>
<comment type="caution">
    <text evidence="7">The sequence shown here is derived from an EMBL/GenBank/DDBJ whole genome shotgun (WGS) entry which is preliminary data.</text>
</comment>
<organism evidence="7 8">
    <name type="scientific">Elysia marginata</name>
    <dbReference type="NCBI Taxonomy" id="1093978"/>
    <lineage>
        <taxon>Eukaryota</taxon>
        <taxon>Metazoa</taxon>
        <taxon>Spiralia</taxon>
        <taxon>Lophotrochozoa</taxon>
        <taxon>Mollusca</taxon>
        <taxon>Gastropoda</taxon>
        <taxon>Heterobranchia</taxon>
        <taxon>Euthyneura</taxon>
        <taxon>Panpulmonata</taxon>
        <taxon>Sacoglossa</taxon>
        <taxon>Placobranchoidea</taxon>
        <taxon>Plakobranchidae</taxon>
        <taxon>Elysia</taxon>
    </lineage>
</organism>
<dbReference type="EMBL" id="BMAT01006418">
    <property type="protein sequence ID" value="GFS12500.1"/>
    <property type="molecule type" value="Genomic_DNA"/>
</dbReference>
<dbReference type="GO" id="GO:0005730">
    <property type="term" value="C:nucleolus"/>
    <property type="evidence" value="ECO:0007669"/>
    <property type="project" value="UniProtKB-SubCell"/>
</dbReference>
<evidence type="ECO:0000313" key="8">
    <source>
        <dbReference type="Proteomes" id="UP000762676"/>
    </source>
</evidence>
<reference evidence="7 8" key="1">
    <citation type="journal article" date="2021" name="Elife">
        <title>Chloroplast acquisition without the gene transfer in kleptoplastic sea slugs, Plakobranchus ocellatus.</title>
        <authorList>
            <person name="Maeda T."/>
            <person name="Takahashi S."/>
            <person name="Yoshida T."/>
            <person name="Shimamura S."/>
            <person name="Takaki Y."/>
            <person name="Nagai Y."/>
            <person name="Toyoda A."/>
            <person name="Suzuki Y."/>
            <person name="Arimoto A."/>
            <person name="Ishii H."/>
            <person name="Satoh N."/>
            <person name="Nishiyama T."/>
            <person name="Hasebe M."/>
            <person name="Maruyama T."/>
            <person name="Minagawa J."/>
            <person name="Obokata J."/>
            <person name="Shigenobu S."/>
        </authorList>
    </citation>
    <scope>NUCLEOTIDE SEQUENCE [LARGE SCALE GENOMIC DNA]</scope>
</reference>
<dbReference type="CDD" id="cd12307">
    <property type="entry name" value="RRM_NIFK_like"/>
    <property type="match status" value="1"/>
</dbReference>
<dbReference type="GO" id="GO:0003723">
    <property type="term" value="F:RNA binding"/>
    <property type="evidence" value="ECO:0007669"/>
    <property type="project" value="UniProtKB-UniRule"/>
</dbReference>
<keyword evidence="2 4" id="KW-0694">RNA-binding</keyword>
<dbReference type="InterPro" id="IPR000504">
    <property type="entry name" value="RRM_dom"/>
</dbReference>
<evidence type="ECO:0000256" key="4">
    <source>
        <dbReference type="PROSITE-ProRule" id="PRU00176"/>
    </source>
</evidence>
<keyword evidence="8" id="KW-1185">Reference proteome</keyword>
<keyword evidence="3" id="KW-0539">Nucleus</keyword>
<evidence type="ECO:0000259" key="6">
    <source>
        <dbReference type="PROSITE" id="PS50102"/>
    </source>
</evidence>
<feature type="compositionally biased region" description="Basic residues" evidence="5">
    <location>
        <begin position="10"/>
        <end position="22"/>
    </location>
</feature>
<proteinExistence type="predicted"/>
<feature type="region of interest" description="Disordered" evidence="5">
    <location>
        <begin position="1"/>
        <end position="25"/>
    </location>
</feature>
<gene>
    <name evidence="7" type="ORF">ElyMa_003113700</name>
</gene>
<evidence type="ECO:0000313" key="7">
    <source>
        <dbReference type="EMBL" id="GFS12500.1"/>
    </source>
</evidence>
<evidence type="ECO:0000256" key="5">
    <source>
        <dbReference type="SAM" id="MobiDB-lite"/>
    </source>
</evidence>
<dbReference type="Pfam" id="PF00076">
    <property type="entry name" value="RRM_1"/>
    <property type="match status" value="1"/>
</dbReference>
<name>A0AAV4IS52_9GAST</name>
<dbReference type="PROSITE" id="PS50102">
    <property type="entry name" value="RRM"/>
    <property type="match status" value="1"/>
</dbReference>
<dbReference type="InterPro" id="IPR012677">
    <property type="entry name" value="Nucleotide-bd_a/b_plait_sf"/>
</dbReference>
<comment type="subcellular location">
    <subcellularLocation>
        <location evidence="1">Nucleus</location>
        <location evidence="1">Nucleolus</location>
    </subcellularLocation>
</comment>
<dbReference type="Proteomes" id="UP000762676">
    <property type="component" value="Unassembled WGS sequence"/>
</dbReference>
<sequence length="192" mass="22163">MAPTMPKQKGVQKKTQKSKVSSKKLPSIEVSDDDRLPGVVYIGHIPHGFYERQIHEYFSQFGKVLQIKLSRSKKTGSSKGYAFVKFQYAAVAKTVAETCHNYLFFNKLLKCEYRPLSDIHPDTFFRYHMTPNKKPKRLHNQAQNEEKIVSSFTEMIGKQNKKMEKLQKLGIDVNLADVALFSIGHFQPYLMM</sequence>
<evidence type="ECO:0000256" key="2">
    <source>
        <dbReference type="ARBA" id="ARBA00022884"/>
    </source>
</evidence>
<dbReference type="Gene3D" id="3.30.70.330">
    <property type="match status" value="1"/>
</dbReference>
<accession>A0AAV4IS52</accession>
<dbReference type="InterPro" id="IPR035979">
    <property type="entry name" value="RBD_domain_sf"/>
</dbReference>
<evidence type="ECO:0000256" key="1">
    <source>
        <dbReference type="ARBA" id="ARBA00004604"/>
    </source>
</evidence>
<feature type="domain" description="RRM" evidence="6">
    <location>
        <begin position="38"/>
        <end position="116"/>
    </location>
</feature>
<dbReference type="AlphaFoldDB" id="A0AAV4IS52"/>
<dbReference type="SMART" id="SM00360">
    <property type="entry name" value="RRM"/>
    <property type="match status" value="1"/>
</dbReference>
<dbReference type="SUPFAM" id="SSF54928">
    <property type="entry name" value="RNA-binding domain, RBD"/>
    <property type="match status" value="1"/>
</dbReference>